<evidence type="ECO:0000313" key="3">
    <source>
        <dbReference type="Proteomes" id="UP000181936"/>
    </source>
</evidence>
<dbReference type="RefSeq" id="WP_072581250.1">
    <property type="nucleotide sequence ID" value="NZ_CP016020.1"/>
</dbReference>
<dbReference type="Proteomes" id="UP000181936">
    <property type="component" value="Chromosome"/>
</dbReference>
<reference evidence="2 3" key="1">
    <citation type="journal article" date="2016" name="Sci. Rep.">
        <title>Complete genome sequence and transcriptomic analysis of a novel marine strain Bacillus weihaiensis reveals the mechanism of brown algae degradation.</title>
        <authorList>
            <person name="Zhu Y."/>
            <person name="Chen P."/>
            <person name="Bao Y."/>
            <person name="Men Y."/>
            <person name="Zeng Y."/>
            <person name="Yang J."/>
            <person name="Sun J."/>
            <person name="Sun Y."/>
        </authorList>
    </citation>
    <scope>NUCLEOTIDE SEQUENCE [LARGE SCALE GENOMIC DNA]</scope>
    <source>
        <strain evidence="2 3">Alg07</strain>
    </source>
</reference>
<dbReference type="EMBL" id="CP016020">
    <property type="protein sequence ID" value="APH06449.1"/>
    <property type="molecule type" value="Genomic_DNA"/>
</dbReference>
<dbReference type="InterPro" id="IPR034660">
    <property type="entry name" value="DinB/YfiT-like"/>
</dbReference>
<evidence type="ECO:0000313" key="2">
    <source>
        <dbReference type="EMBL" id="APH06449.1"/>
    </source>
</evidence>
<name>A0A1L3MVT3_9BACI</name>
<dbReference type="SUPFAM" id="SSF109854">
    <property type="entry name" value="DinB/YfiT-like putative metalloenzymes"/>
    <property type="match status" value="1"/>
</dbReference>
<dbReference type="Pfam" id="PF12867">
    <property type="entry name" value="DinB_2"/>
    <property type="match status" value="1"/>
</dbReference>
<gene>
    <name evidence="2" type="ORF">A9C19_17875</name>
</gene>
<protein>
    <recommendedName>
        <fullName evidence="1">DinB-like domain-containing protein</fullName>
    </recommendedName>
</protein>
<evidence type="ECO:0000259" key="1">
    <source>
        <dbReference type="Pfam" id="PF12867"/>
    </source>
</evidence>
<dbReference type="AlphaFoldDB" id="A0A1L3MVT3"/>
<feature type="domain" description="DinB-like" evidence="1">
    <location>
        <begin position="11"/>
        <end position="147"/>
    </location>
</feature>
<dbReference type="STRING" id="1547283.A9C19_17875"/>
<dbReference type="InterPro" id="IPR024775">
    <property type="entry name" value="DinB-like"/>
</dbReference>
<proteinExistence type="predicted"/>
<keyword evidence="3" id="KW-1185">Reference proteome</keyword>
<dbReference type="Gene3D" id="1.20.120.450">
    <property type="entry name" value="dinb family like domain"/>
    <property type="match status" value="1"/>
</dbReference>
<accession>A0A1L3MVT3</accession>
<dbReference type="KEGG" id="bwh:A9C19_17875"/>
<dbReference type="OrthoDB" id="4295522at2"/>
<sequence length="154" mass="17919">MSETLFSEMRFIRQTTFHLVRDLSERQMGKIPDGFPHNIHWNLGHIYVVGERFYGRMTNSEPYFPQSIWTYFNPGTAPSNWDAAVPSIEEIISLLKDQLDRYVSVIPDNLAEPVNNPYTTSSGYTLNTGIEFYRFSFYHEGMHIGIIKSLKKFV</sequence>
<organism evidence="2 3">
    <name type="scientific">Bacillus weihaiensis</name>
    <dbReference type="NCBI Taxonomy" id="1547283"/>
    <lineage>
        <taxon>Bacteria</taxon>
        <taxon>Bacillati</taxon>
        <taxon>Bacillota</taxon>
        <taxon>Bacilli</taxon>
        <taxon>Bacillales</taxon>
        <taxon>Bacillaceae</taxon>
        <taxon>Bacillus</taxon>
    </lineage>
</organism>